<evidence type="ECO:0000256" key="2">
    <source>
        <dbReference type="ARBA" id="ARBA00023004"/>
    </source>
</evidence>
<name>A0A8T0HFU4_CERPU</name>
<comment type="caution">
    <text evidence="5">The sequence shown here is derived from an EMBL/GenBank/DDBJ whole genome shotgun (WGS) entry which is preliminary data.</text>
</comment>
<sequence>MPDISPSHFNVGCESFPSPLQYQDAGPEPATPWSVPMMKMHANAPLRRPSAVSEKFLLPEHQRPTVQHDDFTNLEIPIIDLAAYDLEGDESAMETVVAQVRDACLNWGFFQIINHGVEEEILSRVQSQANRLFSLPYSDKMKVQKQPGKYSGYGHVTAKEGDIRPWSEGFYFSDEKSAADHAQQLWPEGNNDFVDSYKEYCEKVKHLSSRVMRIIVAGLEADPAHFEKYTTDTGGLLRWNFYPACPEPLKTIGLTAHTDFNLLTVLHQGEIGGLQIQKDGKWIAVRPRPGALAVNIGDTLQVLTNAKYKSVPHRAVVNTTRSRISLVYFWVPLTTIDIVPSPDLVDANNPCKYKPFNFETLTKTKQMSFLNTLDHFLREE</sequence>
<dbReference type="PROSITE" id="PS51471">
    <property type="entry name" value="FE2OG_OXY"/>
    <property type="match status" value="1"/>
</dbReference>
<dbReference type="InterPro" id="IPR005123">
    <property type="entry name" value="Oxoglu/Fe-dep_dioxygenase_dom"/>
</dbReference>
<dbReference type="Pfam" id="PF14226">
    <property type="entry name" value="DIOX_N"/>
    <property type="match status" value="1"/>
</dbReference>
<dbReference type="InterPro" id="IPR050231">
    <property type="entry name" value="Iron_ascorbate_oxido_reductase"/>
</dbReference>
<evidence type="ECO:0000313" key="5">
    <source>
        <dbReference type="EMBL" id="KAG0569164.1"/>
    </source>
</evidence>
<evidence type="ECO:0000256" key="1">
    <source>
        <dbReference type="ARBA" id="ARBA00022723"/>
    </source>
</evidence>
<dbReference type="PANTHER" id="PTHR47990">
    <property type="entry name" value="2-OXOGLUTARATE (2OG) AND FE(II)-DEPENDENT OXYGENASE SUPERFAMILY PROTEIN-RELATED"/>
    <property type="match status" value="1"/>
</dbReference>
<dbReference type="Gene3D" id="2.60.120.330">
    <property type="entry name" value="B-lactam Antibiotic, Isopenicillin N Synthase, Chain"/>
    <property type="match status" value="1"/>
</dbReference>
<keyword evidence="2 3" id="KW-0408">Iron</keyword>
<dbReference type="Proteomes" id="UP000822688">
    <property type="component" value="Chromosome 6"/>
</dbReference>
<organism evidence="5 6">
    <name type="scientific">Ceratodon purpureus</name>
    <name type="common">Fire moss</name>
    <name type="synonym">Dicranum purpureum</name>
    <dbReference type="NCBI Taxonomy" id="3225"/>
    <lineage>
        <taxon>Eukaryota</taxon>
        <taxon>Viridiplantae</taxon>
        <taxon>Streptophyta</taxon>
        <taxon>Embryophyta</taxon>
        <taxon>Bryophyta</taxon>
        <taxon>Bryophytina</taxon>
        <taxon>Bryopsida</taxon>
        <taxon>Dicranidae</taxon>
        <taxon>Pseudoditrichales</taxon>
        <taxon>Ditrichaceae</taxon>
        <taxon>Ceratodon</taxon>
    </lineage>
</organism>
<accession>A0A8T0HFU4</accession>
<evidence type="ECO:0000259" key="4">
    <source>
        <dbReference type="PROSITE" id="PS51471"/>
    </source>
</evidence>
<dbReference type="SUPFAM" id="SSF51197">
    <property type="entry name" value="Clavaminate synthase-like"/>
    <property type="match status" value="1"/>
</dbReference>
<dbReference type="AlphaFoldDB" id="A0A8T0HFU4"/>
<dbReference type="InterPro" id="IPR026992">
    <property type="entry name" value="DIOX_N"/>
</dbReference>
<gene>
    <name evidence="5" type="ORF">KC19_6G070100</name>
</gene>
<dbReference type="GO" id="GO:0016491">
    <property type="term" value="F:oxidoreductase activity"/>
    <property type="evidence" value="ECO:0007669"/>
    <property type="project" value="UniProtKB-KW"/>
</dbReference>
<protein>
    <recommendedName>
        <fullName evidence="4">Fe2OG dioxygenase domain-containing protein</fullName>
    </recommendedName>
</protein>
<dbReference type="InterPro" id="IPR027443">
    <property type="entry name" value="IPNS-like_sf"/>
</dbReference>
<keyword evidence="3" id="KW-0560">Oxidoreductase</keyword>
<evidence type="ECO:0000256" key="3">
    <source>
        <dbReference type="RuleBase" id="RU003682"/>
    </source>
</evidence>
<feature type="domain" description="Fe2OG dioxygenase" evidence="4">
    <location>
        <begin position="232"/>
        <end position="332"/>
    </location>
</feature>
<dbReference type="Pfam" id="PF03171">
    <property type="entry name" value="2OG-FeII_Oxy"/>
    <property type="match status" value="1"/>
</dbReference>
<keyword evidence="6" id="KW-1185">Reference proteome</keyword>
<dbReference type="InterPro" id="IPR044861">
    <property type="entry name" value="IPNS-like_FE2OG_OXY"/>
</dbReference>
<proteinExistence type="inferred from homology"/>
<evidence type="ECO:0000313" key="6">
    <source>
        <dbReference type="Proteomes" id="UP000822688"/>
    </source>
</evidence>
<dbReference type="GO" id="GO:0046872">
    <property type="term" value="F:metal ion binding"/>
    <property type="evidence" value="ECO:0007669"/>
    <property type="project" value="UniProtKB-KW"/>
</dbReference>
<keyword evidence="1 3" id="KW-0479">Metal-binding</keyword>
<dbReference type="EMBL" id="CM026427">
    <property type="protein sequence ID" value="KAG0569164.1"/>
    <property type="molecule type" value="Genomic_DNA"/>
</dbReference>
<reference evidence="5 6" key="1">
    <citation type="submission" date="2020-06" db="EMBL/GenBank/DDBJ databases">
        <title>WGS assembly of Ceratodon purpureus strain R40.</title>
        <authorList>
            <person name="Carey S.B."/>
            <person name="Jenkins J."/>
            <person name="Shu S."/>
            <person name="Lovell J.T."/>
            <person name="Sreedasyam A."/>
            <person name="Maumus F."/>
            <person name="Tiley G.P."/>
            <person name="Fernandez-Pozo N."/>
            <person name="Barry K."/>
            <person name="Chen C."/>
            <person name="Wang M."/>
            <person name="Lipzen A."/>
            <person name="Daum C."/>
            <person name="Saski C.A."/>
            <person name="Payton A.C."/>
            <person name="Mcbreen J.C."/>
            <person name="Conrad R.E."/>
            <person name="Kollar L.M."/>
            <person name="Olsson S."/>
            <person name="Huttunen S."/>
            <person name="Landis J.B."/>
            <person name="Wickett N.J."/>
            <person name="Johnson M.G."/>
            <person name="Rensing S.A."/>
            <person name="Grimwood J."/>
            <person name="Schmutz J."/>
            <person name="Mcdaniel S.F."/>
        </authorList>
    </citation>
    <scope>NUCLEOTIDE SEQUENCE [LARGE SCALE GENOMIC DNA]</scope>
    <source>
        <strain evidence="5 6">R40</strain>
    </source>
</reference>
<comment type="similarity">
    <text evidence="3">Belongs to the iron/ascorbate-dependent oxidoreductase family.</text>
</comment>